<comment type="caution">
    <text evidence="2">The sequence shown here is derived from an EMBL/GenBank/DDBJ whole genome shotgun (WGS) entry which is preliminary data.</text>
</comment>
<dbReference type="EMBL" id="QTJV01000001">
    <property type="protein sequence ID" value="RFM36991.1"/>
    <property type="molecule type" value="Genomic_DNA"/>
</dbReference>
<evidence type="ECO:0000256" key="1">
    <source>
        <dbReference type="SAM" id="SignalP"/>
    </source>
</evidence>
<keyword evidence="1" id="KW-0732">Signal</keyword>
<protein>
    <submittedName>
        <fullName evidence="2">Uncharacterized protein</fullName>
    </submittedName>
</protein>
<sequence>MKYIILLSLSALFVPIARAQKITVNESEADSKIDVHRSFPAGQGKMLDLQYDDGRRDKSTTITLYNEHLKQGYSKQLTALDGKSFEEGISVGNKVFLLYSADKHKDGTFYELNPEDGSLNATGASIELKGASLKYTGTSPDSSHFYLLLRSYSQSRPYSYTGVVIDRQMKVVTKVMVTEPEGKRIEDRQFALSNEGLLNLITAKSVKSGRDEDYNPLEYTVTQVDPKGHSKAVVMGALPAGLQTLSSCKAVGNNVQFMGLGSPGKEKYYASLVTGTFDLASGKAEKVKQTPLPEEYLRNQSEPIAEFSTKDGGQIIVLERKLFIPQARYFESKEVAVPIGNPNISYAGNTTMIKREYGPTGSVHYEFGDLYVFKFNQQQELEWKQKITKHQIATGFEQYGGTIVLKTADDGLRFLFMDSRKNTEVDPAKSKVAYLPKKKQKNILAIACVSATKDGKFSKVFIDKKPSLSSGYAMEFDGITQDGGNQVMVITSKRKSENLKYHMASITVE</sequence>
<feature type="chain" id="PRO_5017726929" evidence="1">
    <location>
        <begin position="20"/>
        <end position="509"/>
    </location>
</feature>
<evidence type="ECO:0000313" key="3">
    <source>
        <dbReference type="Proteomes" id="UP000261174"/>
    </source>
</evidence>
<gene>
    <name evidence="2" type="ORF">DXN04_05700</name>
</gene>
<dbReference type="Proteomes" id="UP000261174">
    <property type="component" value="Unassembled WGS sequence"/>
</dbReference>
<accession>A0A3E1PA03</accession>
<organism evidence="2 3">
    <name type="scientific">Chitinophaga silvisoli</name>
    <dbReference type="NCBI Taxonomy" id="2291814"/>
    <lineage>
        <taxon>Bacteria</taxon>
        <taxon>Pseudomonadati</taxon>
        <taxon>Bacteroidota</taxon>
        <taxon>Chitinophagia</taxon>
        <taxon>Chitinophagales</taxon>
        <taxon>Chitinophagaceae</taxon>
        <taxon>Chitinophaga</taxon>
    </lineage>
</organism>
<keyword evidence="3" id="KW-1185">Reference proteome</keyword>
<proteinExistence type="predicted"/>
<dbReference type="RefSeq" id="WP_116852311.1">
    <property type="nucleotide sequence ID" value="NZ_QTJV01000001.1"/>
</dbReference>
<reference evidence="2 3" key="1">
    <citation type="submission" date="2018-08" db="EMBL/GenBank/DDBJ databases">
        <title>Chitinophaga sp. K20C18050901, a novel bacterium isolated from forest soil.</title>
        <authorList>
            <person name="Wang C."/>
        </authorList>
    </citation>
    <scope>NUCLEOTIDE SEQUENCE [LARGE SCALE GENOMIC DNA]</scope>
    <source>
        <strain evidence="2 3">K20C18050901</strain>
    </source>
</reference>
<evidence type="ECO:0000313" key="2">
    <source>
        <dbReference type="EMBL" id="RFM36991.1"/>
    </source>
</evidence>
<feature type="signal peptide" evidence="1">
    <location>
        <begin position="1"/>
        <end position="19"/>
    </location>
</feature>
<name>A0A3E1PA03_9BACT</name>
<dbReference type="AlphaFoldDB" id="A0A3E1PA03"/>